<evidence type="ECO:0000256" key="1">
    <source>
        <dbReference type="SAM" id="SignalP"/>
    </source>
</evidence>
<sequence length="102" mass="11616">MKTIVRFFAVPFGLVLLSALAVPDAQAKPRGASEEARVQMLDGRVKSLKEIEAQVLPKMRGMTYLGPEYDPQTRIYRLKFIQDNHVIFVDVDGQSGRILRRR</sequence>
<feature type="chain" id="PRO_5041660396" description="PepSY domain-containing protein" evidence="1">
    <location>
        <begin position="28"/>
        <end position="102"/>
    </location>
</feature>
<organism evidence="2 3">
    <name type="scientific">Alterisphingorhabdus coralli</name>
    <dbReference type="NCBI Taxonomy" id="3071408"/>
    <lineage>
        <taxon>Bacteria</taxon>
        <taxon>Pseudomonadati</taxon>
        <taxon>Pseudomonadota</taxon>
        <taxon>Alphaproteobacteria</taxon>
        <taxon>Sphingomonadales</taxon>
        <taxon>Sphingomonadaceae</taxon>
        <taxon>Alterisphingorhabdus (ex Yan et al. 2024)</taxon>
    </lineage>
</organism>
<keyword evidence="1" id="KW-0732">Signal</keyword>
<gene>
    <name evidence="2" type="ORF">RB602_10465</name>
</gene>
<protein>
    <recommendedName>
        <fullName evidence="4">PepSY domain-containing protein</fullName>
    </recommendedName>
</protein>
<proteinExistence type="predicted"/>
<evidence type="ECO:0000313" key="2">
    <source>
        <dbReference type="EMBL" id="WOE74276.1"/>
    </source>
</evidence>
<name>A0AA97F4W1_9SPHN</name>
<dbReference type="KEGG" id="acoa:RB602_10465"/>
<dbReference type="Proteomes" id="UP001302429">
    <property type="component" value="Chromosome"/>
</dbReference>
<dbReference type="EMBL" id="CP136594">
    <property type="protein sequence ID" value="WOE74276.1"/>
    <property type="molecule type" value="Genomic_DNA"/>
</dbReference>
<dbReference type="RefSeq" id="WP_317080513.1">
    <property type="nucleotide sequence ID" value="NZ_CP136594.1"/>
</dbReference>
<feature type="signal peptide" evidence="1">
    <location>
        <begin position="1"/>
        <end position="27"/>
    </location>
</feature>
<evidence type="ECO:0008006" key="4">
    <source>
        <dbReference type="Google" id="ProtNLM"/>
    </source>
</evidence>
<keyword evidence="3" id="KW-1185">Reference proteome</keyword>
<accession>A0AA97F4W1</accession>
<evidence type="ECO:0000313" key="3">
    <source>
        <dbReference type="Proteomes" id="UP001302429"/>
    </source>
</evidence>
<reference evidence="2 3" key="1">
    <citation type="submission" date="2023-10" db="EMBL/GenBank/DDBJ databases">
        <title>Complete genome sequence of a Sphingomonadaceae bacterium.</title>
        <authorList>
            <person name="Yan C."/>
        </authorList>
    </citation>
    <scope>NUCLEOTIDE SEQUENCE [LARGE SCALE GENOMIC DNA]</scope>
    <source>
        <strain evidence="2 3">SCSIO 66989</strain>
    </source>
</reference>
<dbReference type="AlphaFoldDB" id="A0AA97F4W1"/>